<evidence type="ECO:0000313" key="1">
    <source>
        <dbReference type="EMBL" id="KAJ8977910.1"/>
    </source>
</evidence>
<sequence>MGDSNSQRCLFRYRTHSTKRYRFPTSESRQTLISMKKNTDISKYVHLISFLKENGKDFSKESKITKTTQFLLEADGRTFMIKVALIMELVGACKHTELTNLHL</sequence>
<dbReference type="EMBL" id="JAPWTJ010000494">
    <property type="protein sequence ID" value="KAJ8977910.1"/>
    <property type="molecule type" value="Genomic_DNA"/>
</dbReference>
<reference evidence="1" key="1">
    <citation type="journal article" date="2023" name="Insect Mol. Biol.">
        <title>Genome sequencing provides insights into the evolution of gene families encoding plant cell wall-degrading enzymes in longhorned beetles.</title>
        <authorList>
            <person name="Shin N.R."/>
            <person name="Okamura Y."/>
            <person name="Kirsch R."/>
            <person name="Pauchet Y."/>
        </authorList>
    </citation>
    <scope>NUCLEOTIDE SEQUENCE</scope>
    <source>
        <strain evidence="1">MMC_N1</strain>
    </source>
</reference>
<name>A0ABQ9JIN0_9CUCU</name>
<proteinExistence type="predicted"/>
<evidence type="ECO:0000313" key="2">
    <source>
        <dbReference type="Proteomes" id="UP001162164"/>
    </source>
</evidence>
<comment type="caution">
    <text evidence="1">The sequence shown here is derived from an EMBL/GenBank/DDBJ whole genome shotgun (WGS) entry which is preliminary data.</text>
</comment>
<dbReference type="Proteomes" id="UP001162164">
    <property type="component" value="Unassembled WGS sequence"/>
</dbReference>
<organism evidence="1 2">
    <name type="scientific">Molorchus minor</name>
    <dbReference type="NCBI Taxonomy" id="1323400"/>
    <lineage>
        <taxon>Eukaryota</taxon>
        <taxon>Metazoa</taxon>
        <taxon>Ecdysozoa</taxon>
        <taxon>Arthropoda</taxon>
        <taxon>Hexapoda</taxon>
        <taxon>Insecta</taxon>
        <taxon>Pterygota</taxon>
        <taxon>Neoptera</taxon>
        <taxon>Endopterygota</taxon>
        <taxon>Coleoptera</taxon>
        <taxon>Polyphaga</taxon>
        <taxon>Cucujiformia</taxon>
        <taxon>Chrysomeloidea</taxon>
        <taxon>Cerambycidae</taxon>
        <taxon>Lamiinae</taxon>
        <taxon>Monochamini</taxon>
        <taxon>Molorchus</taxon>
    </lineage>
</organism>
<gene>
    <name evidence="1" type="ORF">NQ317_012411</name>
</gene>
<accession>A0ABQ9JIN0</accession>
<protein>
    <submittedName>
        <fullName evidence="1">Uncharacterized protein</fullName>
    </submittedName>
</protein>
<keyword evidence="2" id="KW-1185">Reference proteome</keyword>